<gene>
    <name evidence="5" type="ORF">C4520_03840</name>
</gene>
<dbReference type="GO" id="GO:0016757">
    <property type="term" value="F:glycosyltransferase activity"/>
    <property type="evidence" value="ECO:0007669"/>
    <property type="project" value="UniProtKB-KW"/>
</dbReference>
<dbReference type="AlphaFoldDB" id="A0A3A4NVV1"/>
<comment type="caution">
    <text evidence="5">The sequence shown here is derived from an EMBL/GenBank/DDBJ whole genome shotgun (WGS) entry which is preliminary data.</text>
</comment>
<dbReference type="SUPFAM" id="SSF53756">
    <property type="entry name" value="UDP-Glycosyltransferase/glycogen phosphorylase"/>
    <property type="match status" value="1"/>
</dbReference>
<evidence type="ECO:0000313" key="5">
    <source>
        <dbReference type="EMBL" id="RJP24567.1"/>
    </source>
</evidence>
<dbReference type="PANTHER" id="PTHR12526">
    <property type="entry name" value="GLYCOSYLTRANSFERASE"/>
    <property type="match status" value="1"/>
</dbReference>
<dbReference type="CDD" id="cd03801">
    <property type="entry name" value="GT4_PimA-like"/>
    <property type="match status" value="1"/>
</dbReference>
<proteinExistence type="predicted"/>
<name>A0A3A4NVV1_ABYX5</name>
<dbReference type="EMBL" id="QZKU01000033">
    <property type="protein sequence ID" value="RJP24567.1"/>
    <property type="molecule type" value="Genomic_DNA"/>
</dbReference>
<feature type="domain" description="Glycosyl transferase family 1" evidence="3">
    <location>
        <begin position="224"/>
        <end position="383"/>
    </location>
</feature>
<dbReference type="UniPathway" id="UPA00378"/>
<reference evidence="5 6" key="1">
    <citation type="journal article" date="2017" name="ISME J.">
        <title>Energy and carbon metabolisms in a deep terrestrial subsurface fluid microbial community.</title>
        <authorList>
            <person name="Momper L."/>
            <person name="Jungbluth S.P."/>
            <person name="Lee M.D."/>
            <person name="Amend J.P."/>
        </authorList>
    </citation>
    <scope>NUCLEOTIDE SEQUENCE [LARGE SCALE GENOMIC DNA]</scope>
    <source>
        <strain evidence="5">SURF_5</strain>
    </source>
</reference>
<sequence length="409" mass="46990">MKLALLHPSLTNKRGAENLMMWLSGGLAARGHEVTLFTEAIARELWPEYSPETFEVHLLPRSGLRRLLKSKRVAVFQQVWRLSKLLEPFDIIVPSVPPSHLWVTQAKKMNPRINGHVFWYFEGPLRRFYWKVTERHLLDHQKHCINPNYNLHLSRDIEYHVMRDQKRKREREYSWDREAAGRIDRIIAYSRFSAESFEQVFSTPVSVCYPGIPCGQGNHNDSRQPGEYVLAVAPLWAKKNVYNIIEALAILSARSSQSAIKLKIVGKGPCLSDLKALAETRKLAPRIEFIEYLSDEELTEAYRKARMTVYVPIDEPFGLIAVESMNQRVPPIVSNHGGLAEIVTHGETGLLVNPFDPAEVARAIELLWNEEDKNLQMGLAGKQRVERLFTLDRCLDRFEDLIATETRKG</sequence>
<keyword evidence="1" id="KW-0328">Glycosyltransferase</keyword>
<dbReference type="Pfam" id="PF13439">
    <property type="entry name" value="Glyco_transf_4"/>
    <property type="match status" value="1"/>
</dbReference>
<evidence type="ECO:0000259" key="3">
    <source>
        <dbReference type="Pfam" id="PF00534"/>
    </source>
</evidence>
<protein>
    <submittedName>
        <fullName evidence="5">Glycosyltransferase family 1 protein</fullName>
    </submittedName>
</protein>
<evidence type="ECO:0000256" key="1">
    <source>
        <dbReference type="ARBA" id="ARBA00022676"/>
    </source>
</evidence>
<evidence type="ECO:0000256" key="2">
    <source>
        <dbReference type="ARBA" id="ARBA00022679"/>
    </source>
</evidence>
<dbReference type="InterPro" id="IPR001296">
    <property type="entry name" value="Glyco_trans_1"/>
</dbReference>
<dbReference type="Proteomes" id="UP000265882">
    <property type="component" value="Unassembled WGS sequence"/>
</dbReference>
<feature type="domain" description="Glycosyltransferase subfamily 4-like N-terminal" evidence="4">
    <location>
        <begin position="15"/>
        <end position="213"/>
    </location>
</feature>
<dbReference type="Gene3D" id="3.40.50.2000">
    <property type="entry name" value="Glycogen Phosphorylase B"/>
    <property type="match status" value="2"/>
</dbReference>
<evidence type="ECO:0000313" key="6">
    <source>
        <dbReference type="Proteomes" id="UP000265882"/>
    </source>
</evidence>
<evidence type="ECO:0000259" key="4">
    <source>
        <dbReference type="Pfam" id="PF13439"/>
    </source>
</evidence>
<organism evidence="5 6">
    <name type="scientific">Abyssobacteria bacterium (strain SURF_5)</name>
    <dbReference type="NCBI Taxonomy" id="2093360"/>
    <lineage>
        <taxon>Bacteria</taxon>
        <taxon>Pseudomonadati</taxon>
        <taxon>Candidatus Hydrogenedentota</taxon>
        <taxon>Candidatus Abyssobacteria</taxon>
    </lineage>
</organism>
<dbReference type="Pfam" id="PF00534">
    <property type="entry name" value="Glycos_transf_1"/>
    <property type="match status" value="1"/>
</dbReference>
<accession>A0A3A4NVV1</accession>
<dbReference type="PANTHER" id="PTHR12526:SF510">
    <property type="entry name" value="D-INOSITOL 3-PHOSPHATE GLYCOSYLTRANSFERASE"/>
    <property type="match status" value="1"/>
</dbReference>
<keyword evidence="2 5" id="KW-0808">Transferase</keyword>
<dbReference type="InterPro" id="IPR028098">
    <property type="entry name" value="Glyco_trans_4-like_N"/>
</dbReference>